<dbReference type="GO" id="GO:0043565">
    <property type="term" value="F:sequence-specific DNA binding"/>
    <property type="evidence" value="ECO:0007669"/>
    <property type="project" value="InterPro"/>
</dbReference>
<dbReference type="Gene3D" id="1.10.10.60">
    <property type="entry name" value="Homeodomain-like"/>
    <property type="match status" value="1"/>
</dbReference>
<comment type="caution">
    <text evidence="5">The sequence shown here is derived from an EMBL/GenBank/DDBJ whole genome shotgun (WGS) entry which is preliminary data.</text>
</comment>
<gene>
    <name evidence="5" type="ORF">GCM10007964_02670</name>
</gene>
<keyword evidence="3" id="KW-0804">Transcription</keyword>
<dbReference type="InterPro" id="IPR018060">
    <property type="entry name" value="HTH_AraC"/>
</dbReference>
<keyword evidence="1" id="KW-0805">Transcription regulation</keyword>
<feature type="domain" description="HTH araC/xylS-type" evidence="4">
    <location>
        <begin position="159"/>
        <end position="263"/>
    </location>
</feature>
<sequence>MQMVPGTPAPALRPLIRHYHGYHERDAAPGRHRGLPSPYLTVIVTLDDPLTVAAHPDPAQTPGRYDTLVGGLHTSPALITHEGRQAGVQIALSPLGARALFGLPAGALGNLDVDASALLGRTAHELHDRLNSAPGWAARFRVLDELLLRHADLGRAVPREVTRAWRSLLSTGGGVPVADLARETGWSTRHLSARFATETGLTPKAAARVIRFDRARRELQRRAGTGRPVLADLAAEFGYYDQAHLAREFRDLAGCPPSRWLAEEFRNVQAAATPSGETR</sequence>
<evidence type="ECO:0000259" key="4">
    <source>
        <dbReference type="PROSITE" id="PS01124"/>
    </source>
</evidence>
<protein>
    <submittedName>
        <fullName evidence="5">AraC family transcriptional regulator</fullName>
    </submittedName>
</protein>
<keyword evidence="6" id="KW-1185">Reference proteome</keyword>
<dbReference type="SMART" id="SM00342">
    <property type="entry name" value="HTH_ARAC"/>
    <property type="match status" value="1"/>
</dbReference>
<evidence type="ECO:0000256" key="3">
    <source>
        <dbReference type="ARBA" id="ARBA00023163"/>
    </source>
</evidence>
<dbReference type="GO" id="GO:0003700">
    <property type="term" value="F:DNA-binding transcription factor activity"/>
    <property type="evidence" value="ECO:0007669"/>
    <property type="project" value="InterPro"/>
</dbReference>
<accession>A0A917QR30</accession>
<dbReference type="Pfam" id="PF20240">
    <property type="entry name" value="DUF6597"/>
    <property type="match status" value="1"/>
</dbReference>
<dbReference type="AlphaFoldDB" id="A0A917QR30"/>
<organism evidence="5 6">
    <name type="scientific">Sphaerisporangium melleum</name>
    <dbReference type="NCBI Taxonomy" id="321316"/>
    <lineage>
        <taxon>Bacteria</taxon>
        <taxon>Bacillati</taxon>
        <taxon>Actinomycetota</taxon>
        <taxon>Actinomycetes</taxon>
        <taxon>Streptosporangiales</taxon>
        <taxon>Streptosporangiaceae</taxon>
        <taxon>Sphaerisporangium</taxon>
    </lineage>
</organism>
<dbReference type="PANTHER" id="PTHR46796:SF15">
    <property type="entry name" value="BLL1074 PROTEIN"/>
    <property type="match status" value="1"/>
</dbReference>
<dbReference type="RefSeq" id="WP_189161037.1">
    <property type="nucleotide sequence ID" value="NZ_BMNT01000001.1"/>
</dbReference>
<evidence type="ECO:0000256" key="1">
    <source>
        <dbReference type="ARBA" id="ARBA00023015"/>
    </source>
</evidence>
<dbReference type="Pfam" id="PF12833">
    <property type="entry name" value="HTH_18"/>
    <property type="match status" value="1"/>
</dbReference>
<dbReference type="PANTHER" id="PTHR46796">
    <property type="entry name" value="HTH-TYPE TRANSCRIPTIONAL ACTIVATOR RHAS-RELATED"/>
    <property type="match status" value="1"/>
</dbReference>
<dbReference type="InterPro" id="IPR046532">
    <property type="entry name" value="DUF6597"/>
</dbReference>
<dbReference type="InterPro" id="IPR050204">
    <property type="entry name" value="AraC_XylS_family_regulators"/>
</dbReference>
<reference evidence="5" key="2">
    <citation type="submission" date="2020-09" db="EMBL/GenBank/DDBJ databases">
        <authorList>
            <person name="Sun Q."/>
            <person name="Ohkuma M."/>
        </authorList>
    </citation>
    <scope>NUCLEOTIDE SEQUENCE</scope>
    <source>
        <strain evidence="5">JCM 13064</strain>
    </source>
</reference>
<evidence type="ECO:0000313" key="5">
    <source>
        <dbReference type="EMBL" id="GGK62977.1"/>
    </source>
</evidence>
<keyword evidence="2" id="KW-0238">DNA-binding</keyword>
<evidence type="ECO:0000313" key="6">
    <source>
        <dbReference type="Proteomes" id="UP000645217"/>
    </source>
</evidence>
<dbReference type="EMBL" id="BMNT01000001">
    <property type="protein sequence ID" value="GGK62977.1"/>
    <property type="molecule type" value="Genomic_DNA"/>
</dbReference>
<proteinExistence type="predicted"/>
<evidence type="ECO:0000256" key="2">
    <source>
        <dbReference type="ARBA" id="ARBA00023125"/>
    </source>
</evidence>
<dbReference type="Proteomes" id="UP000645217">
    <property type="component" value="Unassembled WGS sequence"/>
</dbReference>
<name>A0A917QR30_9ACTN</name>
<dbReference type="PROSITE" id="PS01124">
    <property type="entry name" value="HTH_ARAC_FAMILY_2"/>
    <property type="match status" value="1"/>
</dbReference>
<reference evidence="5" key="1">
    <citation type="journal article" date="2014" name="Int. J. Syst. Evol. Microbiol.">
        <title>Complete genome sequence of Corynebacterium casei LMG S-19264T (=DSM 44701T), isolated from a smear-ripened cheese.</title>
        <authorList>
            <consortium name="US DOE Joint Genome Institute (JGI-PGF)"/>
            <person name="Walter F."/>
            <person name="Albersmeier A."/>
            <person name="Kalinowski J."/>
            <person name="Ruckert C."/>
        </authorList>
    </citation>
    <scope>NUCLEOTIDE SEQUENCE</scope>
    <source>
        <strain evidence="5">JCM 13064</strain>
    </source>
</reference>